<dbReference type="Proteomes" id="UP000033710">
    <property type="component" value="Unassembled WGS sequence"/>
</dbReference>
<dbReference type="GeneID" id="27672162"/>
<feature type="region of interest" description="Disordered" evidence="1">
    <location>
        <begin position="1"/>
        <end position="32"/>
    </location>
</feature>
<evidence type="ECO:0000313" key="2">
    <source>
        <dbReference type="EMBL" id="KJR86732.1"/>
    </source>
</evidence>
<dbReference type="AlphaFoldDB" id="A0A0F2MAR7"/>
<feature type="compositionally biased region" description="Basic and acidic residues" evidence="1">
    <location>
        <begin position="11"/>
        <end position="20"/>
    </location>
</feature>
<sequence>MKTASQEQDDEKERRHEHTSVRKQRPTGHPELVAKDDTTIQYGHGRARSPPNKTTRTLHNTKAERAEMQAVDRTCDGWTWVGGGEG</sequence>
<name>A0A0F2MAR7_SPOSC</name>
<protein>
    <submittedName>
        <fullName evidence="2">Uncharacterized protein</fullName>
    </submittedName>
</protein>
<proteinExistence type="predicted"/>
<dbReference type="RefSeq" id="XP_016589408.1">
    <property type="nucleotide sequence ID" value="XM_016736885.1"/>
</dbReference>
<gene>
    <name evidence="2" type="ORF">SPSK_10491</name>
</gene>
<accession>A0A0F2MAR7</accession>
<dbReference type="VEuPathDB" id="FungiDB:SPSK_10491"/>
<dbReference type="KEGG" id="ssck:SPSK_10491"/>
<evidence type="ECO:0000256" key="1">
    <source>
        <dbReference type="SAM" id="MobiDB-lite"/>
    </source>
</evidence>
<reference evidence="2 3" key="2">
    <citation type="journal article" date="2015" name="Eukaryot. Cell">
        <title>Asexual propagation of a virulent clone complex in a human and feline outbreak of sporotrichosis.</title>
        <authorList>
            <person name="Teixeira Mde M."/>
            <person name="Rodrigues A.M."/>
            <person name="Tsui C.K."/>
            <person name="de Almeida L.G."/>
            <person name="Van Diepeningen A.D."/>
            <person name="van den Ende B.G."/>
            <person name="Fernandes G.F."/>
            <person name="Kano R."/>
            <person name="Hamelin R.C."/>
            <person name="Lopes-Bezerra L.M."/>
            <person name="Vasconcelos A.T."/>
            <person name="de Hoog S."/>
            <person name="de Camargo Z.P."/>
            <person name="Felipe M.S."/>
        </authorList>
    </citation>
    <scope>NUCLEOTIDE SEQUENCE [LARGE SCALE GENOMIC DNA]</scope>
    <source>
        <strain evidence="2 3">1099-18</strain>
    </source>
</reference>
<dbReference type="EMBL" id="AXCR01000006">
    <property type="protein sequence ID" value="KJR86732.1"/>
    <property type="molecule type" value="Genomic_DNA"/>
</dbReference>
<evidence type="ECO:0000313" key="3">
    <source>
        <dbReference type="Proteomes" id="UP000033710"/>
    </source>
</evidence>
<reference evidence="2 3" key="1">
    <citation type="journal article" date="2014" name="BMC Genomics">
        <title>Comparative genomics of the major fungal agents of human and animal Sporotrichosis: Sporothrix schenckii and Sporothrix brasiliensis.</title>
        <authorList>
            <person name="Teixeira M.M."/>
            <person name="de Almeida L.G."/>
            <person name="Kubitschek-Barreira P."/>
            <person name="Alves F.L."/>
            <person name="Kioshima E.S."/>
            <person name="Abadio A.K."/>
            <person name="Fernandes L."/>
            <person name="Derengowski L.S."/>
            <person name="Ferreira K.S."/>
            <person name="Souza R.C."/>
            <person name="Ruiz J.C."/>
            <person name="de Andrade N.C."/>
            <person name="Paes H.C."/>
            <person name="Nicola A.M."/>
            <person name="Albuquerque P."/>
            <person name="Gerber A.L."/>
            <person name="Martins V.P."/>
            <person name="Peconick L.D."/>
            <person name="Neto A.V."/>
            <person name="Chaucanez C.B."/>
            <person name="Silva P.A."/>
            <person name="Cunha O.L."/>
            <person name="de Oliveira F.F."/>
            <person name="dos Santos T.C."/>
            <person name="Barros A.L."/>
            <person name="Soares M.A."/>
            <person name="de Oliveira L.M."/>
            <person name="Marini M.M."/>
            <person name="Villalobos-Duno H."/>
            <person name="Cunha M.M."/>
            <person name="de Hoog S."/>
            <person name="da Silveira J.F."/>
            <person name="Henrissat B."/>
            <person name="Nino-Vega G.A."/>
            <person name="Cisalpino P.S."/>
            <person name="Mora-Montes H.M."/>
            <person name="Almeida S.R."/>
            <person name="Stajich J.E."/>
            <person name="Lopes-Bezerra L.M."/>
            <person name="Vasconcelos A.T."/>
            <person name="Felipe M.S."/>
        </authorList>
    </citation>
    <scope>NUCLEOTIDE SEQUENCE [LARGE SCALE GENOMIC DNA]</scope>
    <source>
        <strain evidence="2 3">1099-18</strain>
    </source>
</reference>
<comment type="caution">
    <text evidence="2">The sequence shown here is derived from an EMBL/GenBank/DDBJ whole genome shotgun (WGS) entry which is preliminary data.</text>
</comment>
<organism evidence="2 3">
    <name type="scientific">Sporothrix schenckii 1099-18</name>
    <dbReference type="NCBI Taxonomy" id="1397361"/>
    <lineage>
        <taxon>Eukaryota</taxon>
        <taxon>Fungi</taxon>
        <taxon>Dikarya</taxon>
        <taxon>Ascomycota</taxon>
        <taxon>Pezizomycotina</taxon>
        <taxon>Sordariomycetes</taxon>
        <taxon>Sordariomycetidae</taxon>
        <taxon>Ophiostomatales</taxon>
        <taxon>Ophiostomataceae</taxon>
        <taxon>Sporothrix</taxon>
    </lineage>
</organism>